<sequence length="65" mass="6823">MASTRLTDAMTRFAPGAIGSISRVSLDWQAPHFGYIHGPVLVEACNDQLGTPVLTVPSTSLAQAP</sequence>
<organism evidence="1 2">
    <name type="scientific">Nonomuraea maheshkhaliensis</name>
    <dbReference type="NCBI Taxonomy" id="419590"/>
    <lineage>
        <taxon>Bacteria</taxon>
        <taxon>Bacillati</taxon>
        <taxon>Actinomycetota</taxon>
        <taxon>Actinomycetes</taxon>
        <taxon>Streptosporangiales</taxon>
        <taxon>Streptosporangiaceae</taxon>
        <taxon>Nonomuraea</taxon>
    </lineage>
</organism>
<name>A0ABN2ES75_9ACTN</name>
<proteinExistence type="predicted"/>
<dbReference type="EMBL" id="BAAAMU010000003">
    <property type="protein sequence ID" value="GAA1613755.1"/>
    <property type="molecule type" value="Genomic_DNA"/>
</dbReference>
<keyword evidence="2" id="KW-1185">Reference proteome</keyword>
<protein>
    <submittedName>
        <fullName evidence="1">Uncharacterized protein</fullName>
    </submittedName>
</protein>
<dbReference type="Proteomes" id="UP001500064">
    <property type="component" value="Unassembled WGS sequence"/>
</dbReference>
<evidence type="ECO:0000313" key="1">
    <source>
        <dbReference type="EMBL" id="GAA1613755.1"/>
    </source>
</evidence>
<gene>
    <name evidence="1" type="ORF">GCM10009733_007360</name>
</gene>
<evidence type="ECO:0000313" key="2">
    <source>
        <dbReference type="Proteomes" id="UP001500064"/>
    </source>
</evidence>
<reference evidence="1 2" key="1">
    <citation type="journal article" date="2019" name="Int. J. Syst. Evol. Microbiol.">
        <title>The Global Catalogue of Microorganisms (GCM) 10K type strain sequencing project: providing services to taxonomists for standard genome sequencing and annotation.</title>
        <authorList>
            <consortium name="The Broad Institute Genomics Platform"/>
            <consortium name="The Broad Institute Genome Sequencing Center for Infectious Disease"/>
            <person name="Wu L."/>
            <person name="Ma J."/>
        </authorList>
    </citation>
    <scope>NUCLEOTIDE SEQUENCE [LARGE SCALE GENOMIC DNA]</scope>
    <source>
        <strain evidence="1 2">JCM 13929</strain>
    </source>
</reference>
<accession>A0ABN2ES75</accession>
<comment type="caution">
    <text evidence="1">The sequence shown here is derived from an EMBL/GenBank/DDBJ whole genome shotgun (WGS) entry which is preliminary data.</text>
</comment>